<keyword evidence="5 7" id="KW-0862">Zinc</keyword>
<evidence type="ECO:0000256" key="5">
    <source>
        <dbReference type="PIRNR" id="PIRNR006113"/>
    </source>
</evidence>
<sequence length="126" mass="14567">MYELTVKNSFSSAHSIPDYDGKCARLHGHTWQVEVAVRGKHLDRKGMLVDFRKIKSGLDKIVTDLDHQYLNDLKIFKEEGINPTAENLAKYIYISLKEMINNYDVKLTMVRVWESPSASASYWEVD</sequence>
<dbReference type="NCBIfam" id="TIGR03367">
    <property type="entry name" value="queuosine_QueD"/>
    <property type="match status" value="1"/>
</dbReference>
<comment type="cofactor">
    <cofactor evidence="5 7">
        <name>Zn(2+)</name>
        <dbReference type="ChEBI" id="CHEBI:29105"/>
    </cofactor>
    <text evidence="5 7">Binds 1 zinc ion per subunit.</text>
</comment>
<gene>
    <name evidence="8" type="ORF">XD97_0066</name>
</gene>
<feature type="binding site" evidence="7">
    <location>
        <position position="29"/>
    </location>
    <ligand>
        <name>Zn(2+)</name>
        <dbReference type="ChEBI" id="CHEBI:29105"/>
    </ligand>
</feature>
<evidence type="ECO:0000256" key="6">
    <source>
        <dbReference type="PIRSR" id="PIRSR006113-1"/>
    </source>
</evidence>
<evidence type="ECO:0000256" key="2">
    <source>
        <dbReference type="ARBA" id="ARBA00008900"/>
    </source>
</evidence>
<evidence type="ECO:0000313" key="9">
    <source>
        <dbReference type="Proteomes" id="UP000054705"/>
    </source>
</evidence>
<reference evidence="9" key="1">
    <citation type="journal article" date="2015" name="MBio">
        <title>Genome-Resolved Metagenomic Analysis Reveals Roles for Candidate Phyla and Other Microbial Community Members in Biogeochemical Transformations in Oil Reservoirs.</title>
        <authorList>
            <person name="Hu P."/>
            <person name="Tom L."/>
            <person name="Singh A."/>
            <person name="Thomas B.C."/>
            <person name="Baker B.J."/>
            <person name="Piceno Y.M."/>
            <person name="Andersen G.L."/>
            <person name="Banfield J.F."/>
        </authorList>
    </citation>
    <scope>NUCLEOTIDE SEQUENCE [LARGE SCALE GENOMIC DNA]</scope>
</reference>
<comment type="similarity">
    <text evidence="2 5">Belongs to the PTPS family. QueD subfamily.</text>
</comment>
<dbReference type="InterPro" id="IPR007115">
    <property type="entry name" value="6-PTP_synth/QueD"/>
</dbReference>
<keyword evidence="5" id="KW-0671">Queuosine biosynthesis</keyword>
<accession>A0A101HVP7</accession>
<feature type="binding site" evidence="7">
    <location>
        <position position="14"/>
    </location>
    <ligand>
        <name>Zn(2+)</name>
        <dbReference type="ChEBI" id="CHEBI:29105"/>
    </ligand>
</feature>
<dbReference type="UniPathway" id="UPA00391"/>
<protein>
    <recommendedName>
        <fullName evidence="3 5">6-carboxy-5,6,7,8-tetrahydropterin synthase</fullName>
        <ecNumber evidence="5">4.-.-.-</ecNumber>
    </recommendedName>
</protein>
<name>A0A101HVP7_9FIRM</name>
<dbReference type="InterPro" id="IPR038418">
    <property type="entry name" value="6-PTP_synth/QueD_sf"/>
</dbReference>
<feature type="active site" description="Charge relay system" evidence="6">
    <location>
        <position position="114"/>
    </location>
</feature>
<keyword evidence="5" id="KW-0456">Lyase</keyword>
<comment type="caution">
    <text evidence="8">The sequence shown here is derived from an EMBL/GenBank/DDBJ whole genome shotgun (WGS) entry which is preliminary data.</text>
</comment>
<dbReference type="Gene3D" id="3.30.479.10">
    <property type="entry name" value="6-pyruvoyl tetrahydropterin synthase/QueD"/>
    <property type="match status" value="1"/>
</dbReference>
<dbReference type="SUPFAM" id="SSF55620">
    <property type="entry name" value="Tetrahydrobiopterin biosynthesis enzymes-like"/>
    <property type="match status" value="1"/>
</dbReference>
<evidence type="ECO:0000256" key="1">
    <source>
        <dbReference type="ARBA" id="ARBA00005061"/>
    </source>
</evidence>
<dbReference type="PANTHER" id="PTHR12589:SF8">
    <property type="entry name" value="6-CARBOXY-5,6,7,8-TETRAHYDROPTERIN SYNTHASE"/>
    <property type="match status" value="1"/>
</dbReference>
<keyword evidence="5 7" id="KW-0479">Metal-binding</keyword>
<dbReference type="PANTHER" id="PTHR12589">
    <property type="entry name" value="PYRUVOYL TETRAHYDROBIOPTERIN SYNTHASE"/>
    <property type="match status" value="1"/>
</dbReference>
<comment type="pathway">
    <text evidence="1 5">Purine metabolism; 7-cyano-7-deazaguanine biosynthesis.</text>
</comment>
<dbReference type="GO" id="GO:0046872">
    <property type="term" value="F:metal ion binding"/>
    <property type="evidence" value="ECO:0007669"/>
    <property type="project" value="UniProtKB-KW"/>
</dbReference>
<proteinExistence type="inferred from homology"/>
<dbReference type="Pfam" id="PF01242">
    <property type="entry name" value="PTPS"/>
    <property type="match status" value="1"/>
</dbReference>
<dbReference type="PIRSF" id="PIRSF006113">
    <property type="entry name" value="PTP_synth"/>
    <property type="match status" value="1"/>
</dbReference>
<evidence type="ECO:0000256" key="3">
    <source>
        <dbReference type="ARBA" id="ARBA00018141"/>
    </source>
</evidence>
<feature type="active site" description="Proton acceptor" evidence="6">
    <location>
        <position position="23"/>
    </location>
</feature>
<organism evidence="8 9">
    <name type="scientific">Pelotomaculum thermopropionicum</name>
    <dbReference type="NCBI Taxonomy" id="110500"/>
    <lineage>
        <taxon>Bacteria</taxon>
        <taxon>Bacillati</taxon>
        <taxon>Bacillota</taxon>
        <taxon>Clostridia</taxon>
        <taxon>Eubacteriales</taxon>
        <taxon>Desulfotomaculaceae</taxon>
        <taxon>Pelotomaculum</taxon>
    </lineage>
</organism>
<dbReference type="PATRIC" id="fig|110500.4.peg.306"/>
<evidence type="ECO:0000256" key="4">
    <source>
        <dbReference type="ARBA" id="ARBA00048807"/>
    </source>
</evidence>
<evidence type="ECO:0000256" key="7">
    <source>
        <dbReference type="PIRSR" id="PIRSR006113-2"/>
    </source>
</evidence>
<dbReference type="GO" id="GO:0008616">
    <property type="term" value="P:tRNA queuosine(34) biosynthetic process"/>
    <property type="evidence" value="ECO:0007669"/>
    <property type="project" value="UniProtKB-KW"/>
</dbReference>
<dbReference type="GO" id="GO:0070497">
    <property type="term" value="F:6-carboxytetrahydropterin synthase activity"/>
    <property type="evidence" value="ECO:0007669"/>
    <property type="project" value="UniProtKB-EC"/>
</dbReference>
<feature type="binding site" evidence="7">
    <location>
        <position position="27"/>
    </location>
    <ligand>
        <name>Zn(2+)</name>
        <dbReference type="ChEBI" id="CHEBI:29105"/>
    </ligand>
</feature>
<dbReference type="EC" id="4.-.-.-" evidence="5"/>
<dbReference type="Proteomes" id="UP000054705">
    <property type="component" value="Unassembled WGS sequence"/>
</dbReference>
<feature type="active site" description="Charge relay system" evidence="6">
    <location>
        <position position="67"/>
    </location>
</feature>
<comment type="catalytic activity">
    <reaction evidence="4 5">
        <text>7,8-dihydroneopterin 3'-triphosphate + H2O = 6-carboxy-5,6,7,8-tetrahydropterin + triphosphate + acetaldehyde + 2 H(+)</text>
        <dbReference type="Rhea" id="RHEA:27966"/>
        <dbReference type="ChEBI" id="CHEBI:15343"/>
        <dbReference type="ChEBI" id="CHEBI:15377"/>
        <dbReference type="ChEBI" id="CHEBI:15378"/>
        <dbReference type="ChEBI" id="CHEBI:18036"/>
        <dbReference type="ChEBI" id="CHEBI:58462"/>
        <dbReference type="ChEBI" id="CHEBI:61032"/>
        <dbReference type="EC" id="4.1.2.50"/>
    </reaction>
</comment>
<dbReference type="AlphaFoldDB" id="A0A101HVP7"/>
<dbReference type="EMBL" id="LGGS01000010">
    <property type="protein sequence ID" value="KUK83941.1"/>
    <property type="molecule type" value="Genomic_DNA"/>
</dbReference>
<evidence type="ECO:0000313" key="8">
    <source>
        <dbReference type="EMBL" id="KUK83941.1"/>
    </source>
</evidence>